<dbReference type="VEuPathDB" id="TriTrypDB:Tb427_000229500"/>
<comment type="subcellular location">
    <subcellularLocation>
        <location evidence="2">Cell membrane</location>
        <topology evidence="2">Lipid-anchor</topology>
        <topology evidence="2">GPI-anchor</topology>
    </subcellularLocation>
</comment>
<keyword evidence="4" id="KW-0336">GPI-anchor</keyword>
<proteinExistence type="predicted"/>
<sequence length="380" mass="39578">MTGATGAILTLAILLNLKLIRGAVDDGENRAVGAALCSLAHLSTSQPPAAPSATAGDSAISSVHLLNMTLSDLAWQGSFRQPGKADAWLEEKVPPAFENNDAYKANFKHWLQAEKDYEAAKESNDTPENKIAKQLSPKLRKIYRAKLSGLIDRLTTLGTKLKAVAEPGNSKDAKEVQQNLNIAVYGDAQGSAASIAEDKMFSQKGSGNIGTLCYATGATAKAKTIIATITCTCASVASGSAKACWQPKTPLTAWDGSAYAATAKWAELKKRCHIPGQAKLTSSGLQAALTAVLAQIEFDSSTGYPGGAGTGTCDGTKAAGICVKFTGATGLAHTSIQYNPWVAALNKAIKGLKEIEDATTATAGIEAAIEATKQEEYSLL</sequence>
<dbReference type="AlphaFoldDB" id="A0A1J0RBS7"/>
<keyword evidence="7" id="KW-0325">Glycoprotein</keyword>
<evidence type="ECO:0000256" key="2">
    <source>
        <dbReference type="ARBA" id="ARBA00004609"/>
    </source>
</evidence>
<evidence type="ECO:0000256" key="9">
    <source>
        <dbReference type="SAM" id="SignalP"/>
    </source>
</evidence>
<dbReference type="VEuPathDB" id="TriTrypDB:Tb08.27P2.290"/>
<dbReference type="EMBL" id="KX701304">
    <property type="protein sequence ID" value="APD75260.1"/>
    <property type="molecule type" value="Genomic_DNA"/>
</dbReference>
<evidence type="ECO:0000313" key="11">
    <source>
        <dbReference type="EMBL" id="APD75260.1"/>
    </source>
</evidence>
<reference evidence="11" key="1">
    <citation type="submission" date="2016-08" db="EMBL/GenBank/DDBJ databases">
        <title>VSG repertoire of Trypanosoma brucei EATRO 1125.</title>
        <authorList>
            <person name="Cross G.A."/>
        </authorList>
    </citation>
    <scope>NUCLEOTIDE SEQUENCE</scope>
    <source>
        <strain evidence="11">EATRO 1125</strain>
    </source>
</reference>
<dbReference type="Pfam" id="PF13206">
    <property type="entry name" value="VSG_B"/>
    <property type="match status" value="1"/>
</dbReference>
<keyword evidence="8" id="KW-0449">Lipoprotein</keyword>
<evidence type="ECO:0000256" key="4">
    <source>
        <dbReference type="ARBA" id="ARBA00022622"/>
    </source>
</evidence>
<evidence type="ECO:0000256" key="6">
    <source>
        <dbReference type="ARBA" id="ARBA00023136"/>
    </source>
</evidence>
<dbReference type="GO" id="GO:0098552">
    <property type="term" value="C:side of membrane"/>
    <property type="evidence" value="ECO:0007669"/>
    <property type="project" value="UniProtKB-KW"/>
</dbReference>
<dbReference type="GO" id="GO:0005886">
    <property type="term" value="C:plasma membrane"/>
    <property type="evidence" value="ECO:0007669"/>
    <property type="project" value="UniProtKB-SubCell"/>
</dbReference>
<evidence type="ECO:0000256" key="7">
    <source>
        <dbReference type="ARBA" id="ARBA00023180"/>
    </source>
</evidence>
<evidence type="ECO:0000256" key="8">
    <source>
        <dbReference type="ARBA" id="ARBA00023288"/>
    </source>
</evidence>
<dbReference type="InterPro" id="IPR025932">
    <property type="entry name" value="Trypano_VSG_B_N_dom"/>
</dbReference>
<keyword evidence="3" id="KW-1003">Cell membrane</keyword>
<evidence type="ECO:0000256" key="5">
    <source>
        <dbReference type="ARBA" id="ARBA00022729"/>
    </source>
</evidence>
<accession>A0A1J0RBS7</accession>
<feature type="chain" id="PRO_5012068536" evidence="9">
    <location>
        <begin position="23"/>
        <end position="380"/>
    </location>
</feature>
<feature type="domain" description="Trypanosome variant surface glycoprotein B-type N-terminal" evidence="10">
    <location>
        <begin position="13"/>
        <end position="370"/>
    </location>
</feature>
<evidence type="ECO:0000259" key="10">
    <source>
        <dbReference type="Pfam" id="PF13206"/>
    </source>
</evidence>
<keyword evidence="5 9" id="KW-0732">Signal</keyword>
<evidence type="ECO:0000256" key="1">
    <source>
        <dbReference type="ARBA" id="ARBA00002523"/>
    </source>
</evidence>
<name>A0A1J0RBS7_9TRYP</name>
<feature type="signal peptide" evidence="9">
    <location>
        <begin position="1"/>
        <end position="22"/>
    </location>
</feature>
<evidence type="ECO:0000256" key="3">
    <source>
        <dbReference type="ARBA" id="ARBA00022475"/>
    </source>
</evidence>
<keyword evidence="6" id="KW-0472">Membrane</keyword>
<organism evidence="11">
    <name type="scientific">Trypanosoma brucei</name>
    <dbReference type="NCBI Taxonomy" id="5691"/>
    <lineage>
        <taxon>Eukaryota</taxon>
        <taxon>Discoba</taxon>
        <taxon>Euglenozoa</taxon>
        <taxon>Kinetoplastea</taxon>
        <taxon>Metakinetoplastina</taxon>
        <taxon>Trypanosomatida</taxon>
        <taxon>Trypanosomatidae</taxon>
        <taxon>Trypanosoma</taxon>
    </lineage>
</organism>
<comment type="function">
    <text evidence="1">VSG forms a coat on the surface of the parasite. The trypanosome evades the immune response of the host by expressing a series of antigenically distinct VSGs from an estimated 1000 VSG genes.</text>
</comment>
<protein>
    <submittedName>
        <fullName evidence="11">Variant surface glycoprotein 1125.5110</fullName>
    </submittedName>
</protein>